<keyword evidence="1" id="KW-1133">Transmembrane helix</keyword>
<feature type="transmembrane region" description="Helical" evidence="1">
    <location>
        <begin position="30"/>
        <end position="48"/>
    </location>
</feature>
<dbReference type="AlphaFoldDB" id="A0A7S3IRX3"/>
<dbReference type="EMBL" id="HBIH01026989">
    <property type="protein sequence ID" value="CAE0330186.1"/>
    <property type="molecule type" value="Transcribed_RNA"/>
</dbReference>
<accession>A0A7S3IRX3</accession>
<protein>
    <submittedName>
        <fullName evidence="2">Uncharacterized protein</fullName>
    </submittedName>
</protein>
<sequence length="119" mass="13824">MVTELLLKREEIVIVIFRTRYFFQPSITEWVLLFILLHFQGSIFFILAAGRKVVYIVGLISLLMACGAYLVLDLETWLLHAMLVVSRLLVTPYDLVGEVLFSLLLLEHWQQRSLKGWNA</sequence>
<feature type="transmembrane region" description="Helical" evidence="1">
    <location>
        <begin position="53"/>
        <end position="72"/>
    </location>
</feature>
<keyword evidence="1" id="KW-0472">Membrane</keyword>
<keyword evidence="1" id="KW-0812">Transmembrane</keyword>
<organism evidence="2">
    <name type="scientific">Strombidium inclinatum</name>
    <dbReference type="NCBI Taxonomy" id="197538"/>
    <lineage>
        <taxon>Eukaryota</taxon>
        <taxon>Sar</taxon>
        <taxon>Alveolata</taxon>
        <taxon>Ciliophora</taxon>
        <taxon>Intramacronucleata</taxon>
        <taxon>Spirotrichea</taxon>
        <taxon>Oligotrichia</taxon>
        <taxon>Strombidiidae</taxon>
        <taxon>Strombidium</taxon>
    </lineage>
</organism>
<evidence type="ECO:0000313" key="2">
    <source>
        <dbReference type="EMBL" id="CAE0330186.1"/>
    </source>
</evidence>
<proteinExistence type="predicted"/>
<name>A0A7S3IRX3_9SPIT</name>
<reference evidence="2" key="1">
    <citation type="submission" date="2021-01" db="EMBL/GenBank/DDBJ databases">
        <authorList>
            <person name="Corre E."/>
            <person name="Pelletier E."/>
            <person name="Niang G."/>
            <person name="Scheremetjew M."/>
            <person name="Finn R."/>
            <person name="Kale V."/>
            <person name="Holt S."/>
            <person name="Cochrane G."/>
            <person name="Meng A."/>
            <person name="Brown T."/>
            <person name="Cohen L."/>
        </authorList>
    </citation>
    <scope>NUCLEOTIDE SEQUENCE</scope>
    <source>
        <strain evidence="2">S3</strain>
    </source>
</reference>
<evidence type="ECO:0000256" key="1">
    <source>
        <dbReference type="SAM" id="Phobius"/>
    </source>
</evidence>
<gene>
    <name evidence="2" type="ORF">SINC0208_LOCUS10818</name>
</gene>